<dbReference type="Proteomes" id="UP001161691">
    <property type="component" value="Unassembled WGS sequence"/>
</dbReference>
<dbReference type="EMBL" id="JAGRPV010000001">
    <property type="protein sequence ID" value="MDI4646909.1"/>
    <property type="molecule type" value="Genomic_DNA"/>
</dbReference>
<dbReference type="Pfam" id="PF04892">
    <property type="entry name" value="VanZ"/>
    <property type="match status" value="1"/>
</dbReference>
<dbReference type="RefSeq" id="WP_282909719.1">
    <property type="nucleotide sequence ID" value="NZ_JAGRPV010000001.1"/>
</dbReference>
<proteinExistence type="predicted"/>
<dbReference type="InterPro" id="IPR053150">
    <property type="entry name" value="Teicoplanin_resist-assoc"/>
</dbReference>
<dbReference type="InterPro" id="IPR006976">
    <property type="entry name" value="VanZ-like"/>
</dbReference>
<feature type="transmembrane region" description="Helical" evidence="1">
    <location>
        <begin position="86"/>
        <end position="107"/>
    </location>
</feature>
<keyword evidence="1" id="KW-0812">Transmembrane</keyword>
<reference evidence="3" key="1">
    <citation type="submission" date="2023-04" db="EMBL/GenBank/DDBJ databases">
        <title>Comparative genomic analysis of Cohnella hashimotonis sp. nov., isolated from the International Space Station.</title>
        <authorList>
            <person name="Venkateswaran K."/>
            <person name="Simpson A."/>
        </authorList>
    </citation>
    <scope>NUCLEOTIDE SEQUENCE</scope>
    <source>
        <strain evidence="3">F6_2S_P_1</strain>
    </source>
</reference>
<keyword evidence="4" id="KW-1185">Reference proteome</keyword>
<evidence type="ECO:0000313" key="3">
    <source>
        <dbReference type="EMBL" id="MDI4646909.1"/>
    </source>
</evidence>
<feature type="domain" description="VanZ-like" evidence="2">
    <location>
        <begin position="22"/>
        <end position="159"/>
    </location>
</feature>
<sequence length="196" mass="20722">MTTRPAASLALAMRFGAAMLLICYLYVLVKIILFKFGQVSVLFLGRQLIGALERPGNMLYRWHAANLTPFRSISMYLERLDRPYDIVNLFGNIALFVPLGVFVALLAGCGWRGAAIRAFGVSLALECAQIVFMMGSFDVDDLILNTLGGLVGYGMCRMLAPGLSGGGAGLGPGEGPGTSRGVRQEAAILDGGAGNG</sequence>
<organism evidence="3 4">
    <name type="scientific">Cohnella hashimotonis</name>
    <dbReference type="NCBI Taxonomy" id="2826895"/>
    <lineage>
        <taxon>Bacteria</taxon>
        <taxon>Bacillati</taxon>
        <taxon>Bacillota</taxon>
        <taxon>Bacilli</taxon>
        <taxon>Bacillales</taxon>
        <taxon>Paenibacillaceae</taxon>
        <taxon>Cohnella</taxon>
    </lineage>
</organism>
<comment type="caution">
    <text evidence="3">The sequence shown here is derived from an EMBL/GenBank/DDBJ whole genome shotgun (WGS) entry which is preliminary data.</text>
</comment>
<dbReference type="PANTHER" id="PTHR36834">
    <property type="entry name" value="MEMBRANE PROTEIN-RELATED"/>
    <property type="match status" value="1"/>
</dbReference>
<dbReference type="PANTHER" id="PTHR36834:SF1">
    <property type="entry name" value="INTEGRAL MEMBRANE PROTEIN"/>
    <property type="match status" value="1"/>
</dbReference>
<gene>
    <name evidence="3" type="ORF">KB449_18180</name>
</gene>
<evidence type="ECO:0000313" key="4">
    <source>
        <dbReference type="Proteomes" id="UP001161691"/>
    </source>
</evidence>
<evidence type="ECO:0000259" key="2">
    <source>
        <dbReference type="Pfam" id="PF04892"/>
    </source>
</evidence>
<keyword evidence="1" id="KW-1133">Transmembrane helix</keyword>
<protein>
    <submittedName>
        <fullName evidence="3">VanZ family protein</fullName>
    </submittedName>
</protein>
<keyword evidence="1" id="KW-0472">Membrane</keyword>
<name>A0ABT6TJ85_9BACL</name>
<evidence type="ECO:0000256" key="1">
    <source>
        <dbReference type="SAM" id="Phobius"/>
    </source>
</evidence>
<feature type="transmembrane region" description="Helical" evidence="1">
    <location>
        <begin position="12"/>
        <end position="34"/>
    </location>
</feature>
<feature type="transmembrane region" description="Helical" evidence="1">
    <location>
        <begin position="114"/>
        <end position="136"/>
    </location>
</feature>
<accession>A0ABT6TJ85</accession>